<gene>
    <name evidence="3" type="primary">LOC125179102</name>
</gene>
<dbReference type="AlphaFoldDB" id="A0A979FV44"/>
<reference evidence="3" key="1">
    <citation type="submission" date="2025-08" db="UniProtKB">
        <authorList>
            <consortium name="RefSeq"/>
        </authorList>
    </citation>
    <scope>IDENTIFICATION</scope>
    <source>
        <tissue evidence="3">Whole organism</tissue>
    </source>
</reference>
<dbReference type="Proteomes" id="UP000694843">
    <property type="component" value="Unplaced"/>
</dbReference>
<evidence type="ECO:0000313" key="2">
    <source>
        <dbReference type="Proteomes" id="UP000694843"/>
    </source>
</evidence>
<organism evidence="2 3">
    <name type="scientific">Hyalella azteca</name>
    <name type="common">Amphipod</name>
    <dbReference type="NCBI Taxonomy" id="294128"/>
    <lineage>
        <taxon>Eukaryota</taxon>
        <taxon>Metazoa</taxon>
        <taxon>Ecdysozoa</taxon>
        <taxon>Arthropoda</taxon>
        <taxon>Crustacea</taxon>
        <taxon>Multicrustacea</taxon>
        <taxon>Malacostraca</taxon>
        <taxon>Eumalacostraca</taxon>
        <taxon>Peracarida</taxon>
        <taxon>Amphipoda</taxon>
        <taxon>Senticaudata</taxon>
        <taxon>Talitrida</taxon>
        <taxon>Talitroidea</taxon>
        <taxon>Hyalellidae</taxon>
        <taxon>Hyalella</taxon>
    </lineage>
</organism>
<dbReference type="KEGG" id="hazt:125179102"/>
<dbReference type="GeneID" id="125179102"/>
<protein>
    <submittedName>
        <fullName evidence="3">Uncharacterized protein LOC125179102</fullName>
    </submittedName>
</protein>
<evidence type="ECO:0000256" key="1">
    <source>
        <dbReference type="SAM" id="SignalP"/>
    </source>
</evidence>
<feature type="signal peptide" evidence="1">
    <location>
        <begin position="1"/>
        <end position="28"/>
    </location>
</feature>
<proteinExistence type="predicted"/>
<keyword evidence="2" id="KW-1185">Reference proteome</keyword>
<accession>A0A979FV44</accession>
<name>A0A979FV44_HYAAZ</name>
<keyword evidence="1" id="KW-0732">Signal</keyword>
<dbReference type="RefSeq" id="XP_047740222.1">
    <property type="nucleotide sequence ID" value="XM_047884266.1"/>
</dbReference>
<evidence type="ECO:0000313" key="3">
    <source>
        <dbReference type="RefSeq" id="XP_047740222.1"/>
    </source>
</evidence>
<feature type="chain" id="PRO_5037516795" evidence="1">
    <location>
        <begin position="29"/>
        <end position="187"/>
    </location>
</feature>
<sequence>MPSTCKLMLLLRICQLVLLLTNVTGMAATAFQTQLQDVRLLSPISALMDVRNLSFTATPLEVFMPLSWTTNGTYASQKEVCAEAGGIPLLIKTQRTLNDTQTVVWAGGHYLPFNMFAWSCARDFDGDGEPEWPDGEKTAATIFTADRLGTMLLAGGPAYFYSTSQYLMSSFETKASTFPVLCSRNPA</sequence>